<name>A0A381NSI7_9ZZZZ</name>
<dbReference type="EMBL" id="UINC01000565">
    <property type="protein sequence ID" value="SUZ57552.1"/>
    <property type="molecule type" value="Genomic_DNA"/>
</dbReference>
<accession>A0A381NSI7</accession>
<gene>
    <name evidence="1" type="ORF">METZ01_LOCUS10406</name>
</gene>
<feature type="non-terminal residue" evidence="1">
    <location>
        <position position="1"/>
    </location>
</feature>
<sequence>RIPSIAWIFFTSMGTPPCKTNTDDSSMKGCVS</sequence>
<reference evidence="1" key="1">
    <citation type="submission" date="2018-05" db="EMBL/GenBank/DDBJ databases">
        <authorList>
            <person name="Lanie J.A."/>
            <person name="Ng W.-L."/>
            <person name="Kazmierczak K.M."/>
            <person name="Andrzejewski T.M."/>
            <person name="Davidsen T.M."/>
            <person name="Wayne K.J."/>
            <person name="Tettelin H."/>
            <person name="Glass J.I."/>
            <person name="Rusch D."/>
            <person name="Podicherti R."/>
            <person name="Tsui H.-C.T."/>
            <person name="Winkler M.E."/>
        </authorList>
    </citation>
    <scope>NUCLEOTIDE SEQUENCE</scope>
</reference>
<proteinExistence type="predicted"/>
<organism evidence="1">
    <name type="scientific">marine metagenome</name>
    <dbReference type="NCBI Taxonomy" id="408172"/>
    <lineage>
        <taxon>unclassified sequences</taxon>
        <taxon>metagenomes</taxon>
        <taxon>ecological metagenomes</taxon>
    </lineage>
</organism>
<protein>
    <submittedName>
        <fullName evidence="1">Uncharacterized protein</fullName>
    </submittedName>
</protein>
<dbReference type="AlphaFoldDB" id="A0A381NSI7"/>
<evidence type="ECO:0000313" key="1">
    <source>
        <dbReference type="EMBL" id="SUZ57552.1"/>
    </source>
</evidence>